<dbReference type="HOGENOM" id="CLU_1720335_0_0_11"/>
<feature type="transmembrane region" description="Helical" evidence="2">
    <location>
        <begin position="6"/>
        <end position="27"/>
    </location>
</feature>
<organism evidence="3 4">
    <name type="scientific">Mycolicibacterium rhodesiae (strain NBB3)</name>
    <name type="common">Mycobacterium rhodesiae</name>
    <dbReference type="NCBI Taxonomy" id="710685"/>
    <lineage>
        <taxon>Bacteria</taxon>
        <taxon>Bacillati</taxon>
        <taxon>Actinomycetota</taxon>
        <taxon>Actinomycetes</taxon>
        <taxon>Mycobacteriales</taxon>
        <taxon>Mycobacteriaceae</taxon>
        <taxon>Mycolicibacterium</taxon>
    </lineage>
</organism>
<dbReference type="KEGG" id="mrh:MycrhN_0999"/>
<proteinExistence type="predicted"/>
<dbReference type="eggNOG" id="ENOG5032J9C">
    <property type="taxonomic scope" value="Bacteria"/>
</dbReference>
<reference evidence="3 4" key="1">
    <citation type="submission" date="2011-12" db="EMBL/GenBank/DDBJ databases">
        <title>Complete sequence of Mycobacterium rhodesiae NBB3.</title>
        <authorList>
            <consortium name="US DOE Joint Genome Institute"/>
            <person name="Lucas S."/>
            <person name="Han J."/>
            <person name="Lapidus A."/>
            <person name="Cheng J.-F."/>
            <person name="Goodwin L."/>
            <person name="Pitluck S."/>
            <person name="Peters L."/>
            <person name="Mikhailova N."/>
            <person name="Gu W."/>
            <person name="Detter J.C."/>
            <person name="Han C."/>
            <person name="Tapia R."/>
            <person name="Land M."/>
            <person name="Hauser L."/>
            <person name="Kyrpides N."/>
            <person name="Ivanova N."/>
            <person name="Pagani I."/>
            <person name="Mattes T."/>
            <person name="Holmes A."/>
            <person name="Rutledge P."/>
            <person name="Paulsen I."/>
            <person name="Coleman N."/>
            <person name="Woyke T."/>
        </authorList>
    </citation>
    <scope>NUCLEOTIDE SEQUENCE [LARGE SCALE GENOMIC DNA]</scope>
    <source>
        <strain evidence="3 4">NBB3</strain>
    </source>
</reference>
<evidence type="ECO:0000256" key="1">
    <source>
        <dbReference type="SAM" id="MobiDB-lite"/>
    </source>
</evidence>
<evidence type="ECO:0000313" key="3">
    <source>
        <dbReference type="EMBL" id="AEV71627.1"/>
    </source>
</evidence>
<protein>
    <submittedName>
        <fullName evidence="3">Uncharacterized protein</fullName>
    </submittedName>
</protein>
<evidence type="ECO:0000256" key="2">
    <source>
        <dbReference type="SAM" id="Phobius"/>
    </source>
</evidence>
<keyword evidence="2" id="KW-1133">Transmembrane helix</keyword>
<dbReference type="RefSeq" id="WP_014209442.1">
    <property type="nucleotide sequence ID" value="NC_016604.1"/>
</dbReference>
<gene>
    <name evidence="3" type="ordered locus">MycrhN_0999</name>
</gene>
<dbReference type="Proteomes" id="UP000005442">
    <property type="component" value="Chromosome"/>
</dbReference>
<sequence>MDPKFTPAFVGALVLAVVVLMAVAIAAEQWRRRRDRCDGVLLAWDDLRLTATHLIVGSRRDARQIPLTGLSAKVDFVATRGRADGDDSVHLVIENAGLDIRRSQPYSYGSSGNAQMFAIKFNALSGHDAPAPHLPSIRPDDGFGGPADRLAA</sequence>
<keyword evidence="4" id="KW-1185">Reference proteome</keyword>
<name>G8RTX4_MYCRN</name>
<keyword evidence="2" id="KW-0472">Membrane</keyword>
<dbReference type="OrthoDB" id="4728782at2"/>
<dbReference type="PATRIC" id="fig|710685.3.peg.1007"/>
<dbReference type="EMBL" id="CP003169">
    <property type="protein sequence ID" value="AEV71627.1"/>
    <property type="molecule type" value="Genomic_DNA"/>
</dbReference>
<accession>G8RTX4</accession>
<dbReference type="AlphaFoldDB" id="G8RTX4"/>
<feature type="region of interest" description="Disordered" evidence="1">
    <location>
        <begin position="130"/>
        <end position="152"/>
    </location>
</feature>
<evidence type="ECO:0000313" key="4">
    <source>
        <dbReference type="Proteomes" id="UP000005442"/>
    </source>
</evidence>
<keyword evidence="2" id="KW-0812">Transmembrane</keyword>